<dbReference type="Pfam" id="PF02412">
    <property type="entry name" value="TSP_3"/>
    <property type="match status" value="1"/>
</dbReference>
<dbReference type="Proteomes" id="UP000290287">
    <property type="component" value="Unassembled WGS sequence"/>
</dbReference>
<feature type="signal peptide" evidence="4">
    <location>
        <begin position="1"/>
        <end position="20"/>
    </location>
</feature>
<keyword evidence="6" id="KW-1185">Reference proteome</keyword>
<gene>
    <name evidence="5" type="ORF">CS022_06620</name>
</gene>
<dbReference type="SUPFAM" id="SSF103647">
    <property type="entry name" value="TSP type-3 repeat"/>
    <property type="match status" value="2"/>
</dbReference>
<dbReference type="PANTHER" id="PTHR10199:SF100">
    <property type="entry name" value="THROMBOSPONDIN, ISOFORM A"/>
    <property type="match status" value="1"/>
</dbReference>
<feature type="region of interest" description="Disordered" evidence="3">
    <location>
        <begin position="273"/>
        <end position="538"/>
    </location>
</feature>
<dbReference type="OrthoDB" id="5713052at2"/>
<keyword evidence="1 4" id="KW-0732">Signal</keyword>
<feature type="compositionally biased region" description="Acidic residues" evidence="3">
    <location>
        <begin position="492"/>
        <end position="506"/>
    </location>
</feature>
<dbReference type="RefSeq" id="WP_129121623.1">
    <property type="nucleotide sequence ID" value="NZ_PEIB01000005.1"/>
</dbReference>
<dbReference type="InterPro" id="IPR003367">
    <property type="entry name" value="Thrombospondin_3-like_rpt"/>
</dbReference>
<dbReference type="InterPro" id="IPR028974">
    <property type="entry name" value="TSP_type-3_rpt"/>
</dbReference>
<dbReference type="GO" id="GO:0007155">
    <property type="term" value="P:cell adhesion"/>
    <property type="evidence" value="ECO:0007669"/>
    <property type="project" value="InterPro"/>
</dbReference>
<dbReference type="PANTHER" id="PTHR10199">
    <property type="entry name" value="THROMBOSPONDIN"/>
    <property type="match status" value="1"/>
</dbReference>
<feature type="chain" id="PRO_5020331960" evidence="4">
    <location>
        <begin position="21"/>
        <end position="942"/>
    </location>
</feature>
<dbReference type="AlphaFoldDB" id="A0A4Q0YXM2"/>
<feature type="compositionally biased region" description="Acidic residues" evidence="3">
    <location>
        <begin position="457"/>
        <end position="483"/>
    </location>
</feature>
<feature type="compositionally biased region" description="Acidic residues" evidence="3">
    <location>
        <begin position="316"/>
        <end position="329"/>
    </location>
</feature>
<dbReference type="PROSITE" id="PS51257">
    <property type="entry name" value="PROKAR_LIPOPROTEIN"/>
    <property type="match status" value="1"/>
</dbReference>
<evidence type="ECO:0000256" key="1">
    <source>
        <dbReference type="ARBA" id="ARBA00022729"/>
    </source>
</evidence>
<dbReference type="Pfam" id="PF09471">
    <property type="entry name" value="Peptidase_M64"/>
    <property type="match status" value="1"/>
</dbReference>
<feature type="compositionally biased region" description="Acidic residues" evidence="3">
    <location>
        <begin position="437"/>
        <end position="448"/>
    </location>
</feature>
<evidence type="ECO:0000256" key="4">
    <source>
        <dbReference type="SAM" id="SignalP"/>
    </source>
</evidence>
<name>A0A4Q0YXM2_9GAMM</name>
<dbReference type="InterPro" id="IPR024079">
    <property type="entry name" value="MetalloPept_cat_dom_sf"/>
</dbReference>
<evidence type="ECO:0000313" key="6">
    <source>
        <dbReference type="Proteomes" id="UP000290287"/>
    </source>
</evidence>
<dbReference type="GO" id="GO:0008237">
    <property type="term" value="F:metallopeptidase activity"/>
    <property type="evidence" value="ECO:0007669"/>
    <property type="project" value="InterPro"/>
</dbReference>
<comment type="caution">
    <text evidence="5">The sequence shown here is derived from an EMBL/GenBank/DDBJ whole genome shotgun (WGS) entry which is preliminary data.</text>
</comment>
<dbReference type="GO" id="GO:0005509">
    <property type="term" value="F:calcium ion binding"/>
    <property type="evidence" value="ECO:0007669"/>
    <property type="project" value="InterPro"/>
</dbReference>
<accession>A0A4Q0YXM2</accession>
<dbReference type="Gene3D" id="3.40.390.10">
    <property type="entry name" value="Collagenase (Catalytic Domain)"/>
    <property type="match status" value="1"/>
</dbReference>
<evidence type="ECO:0000313" key="5">
    <source>
        <dbReference type="EMBL" id="RXJ73949.1"/>
    </source>
</evidence>
<dbReference type="EMBL" id="PEIB01000005">
    <property type="protein sequence ID" value="RXJ73949.1"/>
    <property type="molecule type" value="Genomic_DNA"/>
</dbReference>
<feature type="compositionally biased region" description="Basic and acidic residues" evidence="3">
    <location>
        <begin position="287"/>
        <end position="303"/>
    </location>
</feature>
<reference evidence="5 6" key="1">
    <citation type="submission" date="2017-10" db="EMBL/GenBank/DDBJ databases">
        <title>Nyctiphanis sp. nov., isolated from the stomach of the euphausiid Nyctiphanes simplex (Hansen, 1911) in the Gulf of California.</title>
        <authorList>
            <person name="Gomez-Gil B."/>
            <person name="Aguilar-Mendez M."/>
            <person name="Lopez-Cortes A."/>
            <person name="Gomez-Gutierrez J."/>
            <person name="Roque A."/>
            <person name="Lang E."/>
            <person name="Gonzalez-Castillo A."/>
        </authorList>
    </citation>
    <scope>NUCLEOTIDE SEQUENCE [LARGE SCALE GENOMIC DNA]</scope>
    <source>
        <strain evidence="5 6">CAIM 600</strain>
    </source>
</reference>
<dbReference type="Gene3D" id="4.10.1080.10">
    <property type="entry name" value="TSP type-3 repeat"/>
    <property type="match status" value="2"/>
</dbReference>
<organism evidence="5 6">
    <name type="scientific">Veronia nyctiphanis</name>
    <dbReference type="NCBI Taxonomy" id="1278244"/>
    <lineage>
        <taxon>Bacteria</taxon>
        <taxon>Pseudomonadati</taxon>
        <taxon>Pseudomonadota</taxon>
        <taxon>Gammaproteobacteria</taxon>
        <taxon>Vibrionales</taxon>
        <taxon>Vibrionaceae</taxon>
        <taxon>Veronia</taxon>
    </lineage>
</organism>
<dbReference type="InterPro" id="IPR019026">
    <property type="entry name" value="Peptidase_M64_IgA"/>
</dbReference>
<feature type="compositionally biased region" description="Acidic residues" evidence="3">
    <location>
        <begin position="351"/>
        <end position="363"/>
    </location>
</feature>
<evidence type="ECO:0000256" key="2">
    <source>
        <dbReference type="ARBA" id="ARBA00022837"/>
    </source>
</evidence>
<evidence type="ECO:0000256" key="3">
    <source>
        <dbReference type="SAM" id="MobiDB-lite"/>
    </source>
</evidence>
<sequence>MVKKTRIAGFLLVSAFGLSGCDNSSTSKESDNTTTLSVTVIDGYLQGALVWLDTNGNGTADSDEPQGRSGAQGVARLSVPKQITIENYSVMALATPENTIDADTGNPVPHAFVLSTPPGQRVISPLTTLVAVRMKQNLPNIAFPKNSEGHSQLAVEWVAESLGVKTESVLSDFIEEGDPISHYAASTLVLSGILPLDSDAWQQTVADDSTINDMLTVAKVLGQEVTSQIENLDPITINDMSDIAPLFTVKDQNGNCPTGFTSEAVSCVIDTDGDQIGNIKDEDDDGDGVKDADDAFPLDKTESVDTDNDGIGNNADPDDDNDGVNDDNDQLPLDPTDWLDTDSDGIGNITDTDDDNDGVEDSNDLFPLDASETIDSDGDGIGNNRDTDDDNDNVADVNDAFPLNAAESVDTDNDGIGNNTDIDDDNDNVADINDAFPLDDAESVDTDGDGIGNNRDTDDDNDSVSDSDDAFPFDASETTDTDSDGIGNNRDSDDDNDGVTDSDDAFPLDTFETKDSDNDGVGDNTDVFPTDPNEWADSDGDYVGDNTDAFPDNAAASIDQNGDGLPERWNSQCFKPCQDSSGLEIEWDGLGPATLQGRSDGIGVDLVILGDGFTADDKQAFKNTVNGVIQQLYNEASIKQHIRGWNIHVVGTESNESGIKSSPTADHVDTFFDSYFGCHNIARLYCVNVSRVKSETNKHFPQWDILLLAGNSKQYGGAGYSKLGTFSLAGSAIQIAIHELGHSFAGLADEYSYGKTSPPWKEPNQPNITINSNAQSLKWKHWIDYQNNNVIPAESHRVGHFEGGRYVKEGVWRPTGNSIMRSLGKPFHAVNAEAWALKVYQHGAPILSQTPAESLVNAPIEHMLSEPVTLSIESVYDINNLQVEWFINGTKADNDEQLSFTPVINSTGAYHVEVKVKDSSGLILNDPKGYSQDSRSWHLEAK</sequence>
<keyword evidence="2" id="KW-0106">Calcium</keyword>
<protein>
    <submittedName>
        <fullName evidence="5">Uncharacterized protein</fullName>
    </submittedName>
</protein>
<proteinExistence type="predicted"/>